<gene>
    <name evidence="3" type="ORF">J7T54_005049</name>
</gene>
<organism evidence="3 4">
    <name type="scientific">Emericellopsis cladophorae</name>
    <dbReference type="NCBI Taxonomy" id="2686198"/>
    <lineage>
        <taxon>Eukaryota</taxon>
        <taxon>Fungi</taxon>
        <taxon>Dikarya</taxon>
        <taxon>Ascomycota</taxon>
        <taxon>Pezizomycotina</taxon>
        <taxon>Sordariomycetes</taxon>
        <taxon>Hypocreomycetidae</taxon>
        <taxon>Hypocreales</taxon>
        <taxon>Bionectriaceae</taxon>
        <taxon>Emericellopsis</taxon>
    </lineage>
</organism>
<reference evidence="3" key="2">
    <citation type="submission" date="2022-07" db="EMBL/GenBank/DDBJ databases">
        <authorList>
            <person name="Goncalves M.F.M."/>
            <person name="Hilario S."/>
            <person name="Van De Peer Y."/>
            <person name="Esteves A.C."/>
            <person name="Alves A."/>
        </authorList>
    </citation>
    <scope>NUCLEOTIDE SEQUENCE</scope>
    <source>
        <strain evidence="3">MUM 19.33</strain>
    </source>
</reference>
<dbReference type="AlphaFoldDB" id="A0A9P9XVI0"/>
<evidence type="ECO:0000259" key="2">
    <source>
        <dbReference type="Pfam" id="PF20150"/>
    </source>
</evidence>
<protein>
    <recommendedName>
        <fullName evidence="2">2EXR domain-containing protein</fullName>
    </recommendedName>
</protein>
<dbReference type="Proteomes" id="UP001055219">
    <property type="component" value="Unassembled WGS sequence"/>
</dbReference>
<dbReference type="OrthoDB" id="3473305at2759"/>
<feature type="compositionally biased region" description="Basic residues" evidence="1">
    <location>
        <begin position="1"/>
        <end position="15"/>
    </location>
</feature>
<accession>A0A9P9XVI0</accession>
<dbReference type="RefSeq" id="XP_051359381.1">
    <property type="nucleotide sequence ID" value="XM_051509648.1"/>
</dbReference>
<keyword evidence="4" id="KW-1185">Reference proteome</keyword>
<dbReference type="GeneID" id="75831535"/>
<feature type="region of interest" description="Disordered" evidence="1">
    <location>
        <begin position="1"/>
        <end position="31"/>
    </location>
</feature>
<feature type="domain" description="2EXR" evidence="2">
    <location>
        <begin position="33"/>
        <end position="122"/>
    </location>
</feature>
<sequence length="257" mass="30397">MPKKRKMPGQGKGKGKGKDKDKDKDKNKKLRPFHQFSRLPAELRTRVWELVDAEPRVVELRHHLEHTKKRGTREQIRCLSRAPAILHVCRESRRIAIQRQLYQRAFVRPQSYTWVNFASDMISIGPLVFSWLEDDRPLIQRFRFESENDECFFHFQSEELNTLTGLRELHIVCQDNIGHWINVAEEKHFPTDNVFFIAKSTASPSPIYSRREMLEMIPARPFPEYSNSYYRQMYDKRIKGTEGEVPDELFFGVSEGK</sequence>
<dbReference type="InterPro" id="IPR045518">
    <property type="entry name" value="2EXR"/>
</dbReference>
<dbReference type="PANTHER" id="PTHR35910">
    <property type="entry name" value="2EXR DOMAIN-CONTAINING PROTEIN"/>
    <property type="match status" value="1"/>
</dbReference>
<dbReference type="Pfam" id="PF20150">
    <property type="entry name" value="2EXR"/>
    <property type="match status" value="1"/>
</dbReference>
<dbReference type="PANTHER" id="PTHR35910:SF1">
    <property type="entry name" value="2EXR DOMAIN-CONTAINING PROTEIN"/>
    <property type="match status" value="1"/>
</dbReference>
<comment type="caution">
    <text evidence="3">The sequence shown here is derived from an EMBL/GenBank/DDBJ whole genome shotgun (WGS) entry which is preliminary data.</text>
</comment>
<feature type="compositionally biased region" description="Basic and acidic residues" evidence="1">
    <location>
        <begin position="16"/>
        <end position="26"/>
    </location>
</feature>
<dbReference type="EMBL" id="JAGIXG020000066">
    <property type="protein sequence ID" value="KAI6778525.1"/>
    <property type="molecule type" value="Genomic_DNA"/>
</dbReference>
<reference evidence="3" key="1">
    <citation type="journal article" date="2021" name="J Fungi (Basel)">
        <title>Genomic and Metabolomic Analyses of the Marine Fungus Emericellopsis cladophorae: Insights into Saltwater Adaptability Mechanisms and Its Biosynthetic Potential.</title>
        <authorList>
            <person name="Goncalves M.F.M."/>
            <person name="Hilario S."/>
            <person name="Van de Peer Y."/>
            <person name="Esteves A.C."/>
            <person name="Alves A."/>
        </authorList>
    </citation>
    <scope>NUCLEOTIDE SEQUENCE</scope>
    <source>
        <strain evidence="3">MUM 19.33</strain>
    </source>
</reference>
<evidence type="ECO:0000313" key="4">
    <source>
        <dbReference type="Proteomes" id="UP001055219"/>
    </source>
</evidence>
<evidence type="ECO:0000256" key="1">
    <source>
        <dbReference type="SAM" id="MobiDB-lite"/>
    </source>
</evidence>
<proteinExistence type="predicted"/>
<name>A0A9P9XVI0_9HYPO</name>
<evidence type="ECO:0000313" key="3">
    <source>
        <dbReference type="EMBL" id="KAI6778525.1"/>
    </source>
</evidence>